<dbReference type="GO" id="GO:0006355">
    <property type="term" value="P:regulation of DNA-templated transcription"/>
    <property type="evidence" value="ECO:0007669"/>
    <property type="project" value="UniProtKB-ARBA"/>
</dbReference>
<evidence type="ECO:0000259" key="4">
    <source>
        <dbReference type="PROSITE" id="PS50956"/>
    </source>
</evidence>
<dbReference type="OrthoDB" id="9800326at2"/>
<dbReference type="Pfam" id="PF01037">
    <property type="entry name" value="AsnC_trans_reg"/>
    <property type="match status" value="1"/>
</dbReference>
<name>A0A430K8P6_9FLAO</name>
<dbReference type="RefSeq" id="WP_126160675.1">
    <property type="nucleotide sequence ID" value="NZ_RQPJ01000001.1"/>
</dbReference>
<dbReference type="Gene3D" id="1.10.10.10">
    <property type="entry name" value="Winged helix-like DNA-binding domain superfamily/Winged helix DNA-binding domain"/>
    <property type="match status" value="1"/>
</dbReference>
<dbReference type="InterPro" id="IPR019885">
    <property type="entry name" value="Tscrpt_reg_HTH_AsnC-type_CS"/>
</dbReference>
<keyword evidence="2" id="KW-0238">DNA-binding</keyword>
<dbReference type="PRINTS" id="PR00033">
    <property type="entry name" value="HTHASNC"/>
</dbReference>
<dbReference type="CDD" id="cd00090">
    <property type="entry name" value="HTH_ARSR"/>
    <property type="match status" value="1"/>
</dbReference>
<proteinExistence type="predicted"/>
<dbReference type="InterPro" id="IPR036390">
    <property type="entry name" value="WH_DNA-bd_sf"/>
</dbReference>
<dbReference type="GO" id="GO:0005829">
    <property type="term" value="C:cytosol"/>
    <property type="evidence" value="ECO:0007669"/>
    <property type="project" value="TreeGrafter"/>
</dbReference>
<evidence type="ECO:0000313" key="6">
    <source>
        <dbReference type="Proteomes" id="UP000267585"/>
    </source>
</evidence>
<reference evidence="5 6" key="1">
    <citation type="submission" date="2018-11" db="EMBL/GenBank/DDBJ databases">
        <title>Arenibacter aquaticus sp.nov., a marine bacterium isolated from surface seawater in the South China Sea.</title>
        <authorList>
            <person name="Guo J."/>
            <person name="Sun J."/>
        </authorList>
    </citation>
    <scope>NUCLEOTIDE SEQUENCE [LARGE SCALE GENOMIC DNA]</scope>
    <source>
        <strain evidence="5 6">GUO666</strain>
    </source>
</reference>
<dbReference type="InterPro" id="IPR011008">
    <property type="entry name" value="Dimeric_a/b-barrel"/>
</dbReference>
<dbReference type="GO" id="GO:0043200">
    <property type="term" value="P:response to amino acid"/>
    <property type="evidence" value="ECO:0007669"/>
    <property type="project" value="TreeGrafter"/>
</dbReference>
<comment type="caution">
    <text evidence="5">The sequence shown here is derived from an EMBL/GenBank/DDBJ whole genome shotgun (WGS) entry which is preliminary data.</text>
</comment>
<dbReference type="AlphaFoldDB" id="A0A430K8P6"/>
<keyword evidence="1" id="KW-0805">Transcription regulation</keyword>
<sequence length="152" mass="17588">MEKLDEIDLRLLAELEKDCKQPIKELSEKLNLSITPIRERIKKLEAQGVIDKYVAVVNPIALGKGLTVYCTVTLTKHQEKYFKEFEEFVSTLSEVEEIIYVTGGHDYLLKVVLGNMNDFENFIVRKISRLDIISNIQSSFVIHQINKRLSFQ</sequence>
<dbReference type="InterPro" id="IPR019887">
    <property type="entry name" value="Tscrpt_reg_AsnC/Lrp_C"/>
</dbReference>
<accession>A0A430K8P6</accession>
<evidence type="ECO:0000256" key="1">
    <source>
        <dbReference type="ARBA" id="ARBA00023015"/>
    </source>
</evidence>
<organism evidence="5 6">
    <name type="scientific">Arenibacter aquaticus</name>
    <dbReference type="NCBI Taxonomy" id="2489054"/>
    <lineage>
        <taxon>Bacteria</taxon>
        <taxon>Pseudomonadati</taxon>
        <taxon>Bacteroidota</taxon>
        <taxon>Flavobacteriia</taxon>
        <taxon>Flavobacteriales</taxon>
        <taxon>Flavobacteriaceae</taxon>
        <taxon>Arenibacter</taxon>
    </lineage>
</organism>
<feature type="domain" description="HTH asnC-type" evidence="4">
    <location>
        <begin position="4"/>
        <end position="65"/>
    </location>
</feature>
<gene>
    <name evidence="5" type="ORF">EHW67_02030</name>
</gene>
<dbReference type="InterPro" id="IPR000485">
    <property type="entry name" value="AsnC-type_HTH_dom"/>
</dbReference>
<dbReference type="Gene3D" id="3.30.70.920">
    <property type="match status" value="1"/>
</dbReference>
<dbReference type="SMART" id="SM00344">
    <property type="entry name" value="HTH_ASNC"/>
    <property type="match status" value="1"/>
</dbReference>
<dbReference type="SUPFAM" id="SSF46785">
    <property type="entry name" value="Winged helix' DNA-binding domain"/>
    <property type="match status" value="1"/>
</dbReference>
<evidence type="ECO:0000313" key="5">
    <source>
        <dbReference type="EMBL" id="RTE55372.1"/>
    </source>
</evidence>
<keyword evidence="3" id="KW-0804">Transcription</keyword>
<protein>
    <submittedName>
        <fullName evidence="5">Lrp/AsnC family transcriptional regulator</fullName>
    </submittedName>
</protein>
<dbReference type="InterPro" id="IPR036388">
    <property type="entry name" value="WH-like_DNA-bd_sf"/>
</dbReference>
<dbReference type="SUPFAM" id="SSF54909">
    <property type="entry name" value="Dimeric alpha+beta barrel"/>
    <property type="match status" value="1"/>
</dbReference>
<dbReference type="PANTHER" id="PTHR30154">
    <property type="entry name" value="LEUCINE-RESPONSIVE REGULATORY PROTEIN"/>
    <property type="match status" value="1"/>
</dbReference>
<dbReference type="GO" id="GO:0043565">
    <property type="term" value="F:sequence-specific DNA binding"/>
    <property type="evidence" value="ECO:0007669"/>
    <property type="project" value="InterPro"/>
</dbReference>
<dbReference type="PROSITE" id="PS00519">
    <property type="entry name" value="HTH_ASNC_1"/>
    <property type="match status" value="1"/>
</dbReference>
<dbReference type="InterPro" id="IPR019888">
    <property type="entry name" value="Tscrpt_reg_AsnC-like"/>
</dbReference>
<evidence type="ECO:0000256" key="3">
    <source>
        <dbReference type="ARBA" id="ARBA00023163"/>
    </source>
</evidence>
<dbReference type="InterPro" id="IPR011991">
    <property type="entry name" value="ArsR-like_HTH"/>
</dbReference>
<dbReference type="PANTHER" id="PTHR30154:SF34">
    <property type="entry name" value="TRANSCRIPTIONAL REGULATOR AZLB"/>
    <property type="match status" value="1"/>
</dbReference>
<dbReference type="Proteomes" id="UP000267585">
    <property type="component" value="Unassembled WGS sequence"/>
</dbReference>
<dbReference type="PROSITE" id="PS50956">
    <property type="entry name" value="HTH_ASNC_2"/>
    <property type="match status" value="1"/>
</dbReference>
<dbReference type="EMBL" id="RQPJ01000001">
    <property type="protein sequence ID" value="RTE55372.1"/>
    <property type="molecule type" value="Genomic_DNA"/>
</dbReference>
<dbReference type="Pfam" id="PF13412">
    <property type="entry name" value="HTH_24"/>
    <property type="match status" value="1"/>
</dbReference>
<evidence type="ECO:0000256" key="2">
    <source>
        <dbReference type="ARBA" id="ARBA00023125"/>
    </source>
</evidence>
<keyword evidence="6" id="KW-1185">Reference proteome</keyword>